<keyword evidence="3" id="KW-1185">Reference proteome</keyword>
<organism evidence="2 3">
    <name type="scientific">Cercophora newfieldiana</name>
    <dbReference type="NCBI Taxonomy" id="92897"/>
    <lineage>
        <taxon>Eukaryota</taxon>
        <taxon>Fungi</taxon>
        <taxon>Dikarya</taxon>
        <taxon>Ascomycota</taxon>
        <taxon>Pezizomycotina</taxon>
        <taxon>Sordariomycetes</taxon>
        <taxon>Sordariomycetidae</taxon>
        <taxon>Sordariales</taxon>
        <taxon>Lasiosphaeriaceae</taxon>
        <taxon>Cercophora</taxon>
    </lineage>
</organism>
<dbReference type="PANTHER" id="PTHR33112">
    <property type="entry name" value="DOMAIN PROTEIN, PUTATIVE-RELATED"/>
    <property type="match status" value="1"/>
</dbReference>
<dbReference type="Proteomes" id="UP001174936">
    <property type="component" value="Unassembled WGS sequence"/>
</dbReference>
<dbReference type="InterPro" id="IPR010730">
    <property type="entry name" value="HET"/>
</dbReference>
<dbReference type="AlphaFoldDB" id="A0AA39YCJ5"/>
<feature type="domain" description="Heterokaryon incompatibility" evidence="1">
    <location>
        <begin position="215"/>
        <end position="363"/>
    </location>
</feature>
<sequence>MSESEGYHSCAFCARIVLDINKSAPPPLPDGQPDEPPEEPLVFFGITIQDIWQASASCELCTWFMSWWKRKFKVDADTMSRHGNAIFLCAETYSRSFVGRFPVDEVVFWLWDVRRATYGTRGRIMMKLGARSVDVWTKQGDPASGSIHNRPVSQIVWSPDNVSLAGSWLHECLASHEACVKLTPSYMPKRILRVWKTVQGDYVVQLQEKVSAAQYVTLSYCWGGDQIHKTTKARVQVPDPIIDWDCLPKTIQDSVRATVDLGIDYLWVDSLCIVQDDGHEVALQIAEMPRIYTHAVLTIMASRAAKASEGFLNNIDLHGHEVLRTRLPFRCPDGSLGSAFLRYEEKGHSDVEPIDYRAWTYQEYYLSQRILAFGSLQTRWVCMSSSWRKNSAEPIDDSIRFTNGWKWQHDQDDSRLQVFDMHQKTLDAFKDFTATARDESERESLFVERWHCIVVTYSRRSLSFTKDRILAISGIAEILSPSMKDDYLAGHWRRALPRDLMWHMWTEYTPLNPRPLEYQGPSWSWTGTNGEVDFKYNRAVREPRLTILDAQTELAVPQAPFGSVKRGHVTVRGRLRKALWFGTSHSNGRTNVLKCLSNSDEGEKEGEPLLITKVMPDAIEKEFSASDFIATQPLEVYLLEFGELTGLGLRGLCGIMLRDASGGGSAAKRFSRLGVFHVDAKLVKKKPDDVEAVEWSRRTEEELRLFDSCELRDIFIE</sequence>
<dbReference type="Pfam" id="PF06985">
    <property type="entry name" value="HET"/>
    <property type="match status" value="1"/>
</dbReference>
<evidence type="ECO:0000259" key="1">
    <source>
        <dbReference type="Pfam" id="PF06985"/>
    </source>
</evidence>
<dbReference type="PANTHER" id="PTHR33112:SF16">
    <property type="entry name" value="HETEROKARYON INCOMPATIBILITY DOMAIN-CONTAINING PROTEIN"/>
    <property type="match status" value="1"/>
</dbReference>
<evidence type="ECO:0000313" key="2">
    <source>
        <dbReference type="EMBL" id="KAK0648540.1"/>
    </source>
</evidence>
<reference evidence="2" key="1">
    <citation type="submission" date="2023-06" db="EMBL/GenBank/DDBJ databases">
        <title>Genome-scale phylogeny and comparative genomics of the fungal order Sordariales.</title>
        <authorList>
            <consortium name="Lawrence Berkeley National Laboratory"/>
            <person name="Hensen N."/>
            <person name="Bonometti L."/>
            <person name="Westerberg I."/>
            <person name="Brannstrom I.O."/>
            <person name="Guillou S."/>
            <person name="Cros-Aarteil S."/>
            <person name="Calhoun S."/>
            <person name="Haridas S."/>
            <person name="Kuo A."/>
            <person name="Mondo S."/>
            <person name="Pangilinan J."/>
            <person name="Riley R."/>
            <person name="Labutti K."/>
            <person name="Andreopoulos B."/>
            <person name="Lipzen A."/>
            <person name="Chen C."/>
            <person name="Yanf M."/>
            <person name="Daum C."/>
            <person name="Ng V."/>
            <person name="Clum A."/>
            <person name="Steindorff A."/>
            <person name="Ohm R."/>
            <person name="Martin F."/>
            <person name="Silar P."/>
            <person name="Natvig D."/>
            <person name="Lalanne C."/>
            <person name="Gautier V."/>
            <person name="Ament-Velasquez S.L."/>
            <person name="Kruys A."/>
            <person name="Hutchinson M.I."/>
            <person name="Powell A.J."/>
            <person name="Barry K."/>
            <person name="Miller A.N."/>
            <person name="Grigoriev I.V."/>
            <person name="Debuchy R."/>
            <person name="Gladieux P."/>
            <person name="Thoren M.H."/>
            <person name="Johannesson H."/>
        </authorList>
    </citation>
    <scope>NUCLEOTIDE SEQUENCE</scope>
    <source>
        <strain evidence="2">SMH2532-1</strain>
    </source>
</reference>
<protein>
    <submittedName>
        <fullName evidence="2">Heterokaryon incompatibility protein-domain-containing protein</fullName>
    </submittedName>
</protein>
<accession>A0AA39YCJ5</accession>
<proteinExistence type="predicted"/>
<dbReference type="EMBL" id="JAULSV010000003">
    <property type="protein sequence ID" value="KAK0648540.1"/>
    <property type="molecule type" value="Genomic_DNA"/>
</dbReference>
<evidence type="ECO:0000313" key="3">
    <source>
        <dbReference type="Proteomes" id="UP001174936"/>
    </source>
</evidence>
<gene>
    <name evidence="2" type="ORF">B0T16DRAFT_116696</name>
</gene>
<name>A0AA39YCJ5_9PEZI</name>
<comment type="caution">
    <text evidence="2">The sequence shown here is derived from an EMBL/GenBank/DDBJ whole genome shotgun (WGS) entry which is preliminary data.</text>
</comment>